<feature type="region of interest" description="Disordered" evidence="4">
    <location>
        <begin position="512"/>
        <end position="568"/>
    </location>
</feature>
<dbReference type="InterPro" id="IPR047549">
    <property type="entry name" value="BICC1_KH-I_rpt1"/>
</dbReference>
<dbReference type="InterPro" id="IPR036612">
    <property type="entry name" value="KH_dom_type_1_sf"/>
</dbReference>
<keyword evidence="3" id="KW-0694">RNA-binding</keyword>
<evidence type="ECO:0000313" key="6">
    <source>
        <dbReference type="EMBL" id="CAG5112903.1"/>
    </source>
</evidence>
<dbReference type="SUPFAM" id="SSF47769">
    <property type="entry name" value="SAM/Pointed domain"/>
    <property type="match status" value="1"/>
</dbReference>
<dbReference type="CDD" id="cd22421">
    <property type="entry name" value="KH-I_BICC1_rpt2"/>
    <property type="match status" value="1"/>
</dbReference>
<dbReference type="CDD" id="cd22420">
    <property type="entry name" value="KH-I_BICC1_rpt1"/>
    <property type="match status" value="1"/>
</dbReference>
<dbReference type="SMART" id="SM00322">
    <property type="entry name" value="KH"/>
    <property type="match status" value="2"/>
</dbReference>
<dbReference type="InterPro" id="IPR054727">
    <property type="entry name" value="BICC1_KH"/>
</dbReference>
<comment type="similarity">
    <text evidence="1">Belongs to the BicC family.</text>
</comment>
<dbReference type="Gene3D" id="3.30.310.270">
    <property type="match status" value="1"/>
</dbReference>
<accession>A0ABN7TBK3</accession>
<evidence type="ECO:0000256" key="4">
    <source>
        <dbReference type="SAM" id="MobiDB-lite"/>
    </source>
</evidence>
<feature type="compositionally biased region" description="Low complexity" evidence="4">
    <location>
        <begin position="523"/>
        <end position="549"/>
    </location>
</feature>
<gene>
    <name evidence="6" type="ORF">OKIOD_LOCUS15833</name>
</gene>
<protein>
    <submittedName>
        <fullName evidence="6">Oidioi.mRNA.OKI2018_I69.chr2.g7068.t1.cds</fullName>
    </submittedName>
</protein>
<dbReference type="SUPFAM" id="SSF54791">
    <property type="entry name" value="Eukaryotic type KH-domain (KH-domain type I)"/>
    <property type="match status" value="1"/>
</dbReference>
<dbReference type="InterPro" id="IPR004088">
    <property type="entry name" value="KH_dom_type_1"/>
</dbReference>
<dbReference type="Gene3D" id="1.10.150.50">
    <property type="entry name" value="Transcription Factor, Ets-1"/>
    <property type="match status" value="1"/>
</dbReference>
<name>A0ABN7TBK3_OIKDI</name>
<dbReference type="SMART" id="SM00454">
    <property type="entry name" value="SAM"/>
    <property type="match status" value="1"/>
</dbReference>
<reference evidence="6 7" key="1">
    <citation type="submission" date="2021-04" db="EMBL/GenBank/DDBJ databases">
        <authorList>
            <person name="Bliznina A."/>
        </authorList>
    </citation>
    <scope>NUCLEOTIDE SEQUENCE [LARGE SCALE GENOMIC DNA]</scope>
</reference>
<proteinExistence type="inferred from homology"/>
<keyword evidence="2" id="KW-0677">Repeat</keyword>
<dbReference type="EMBL" id="OU015567">
    <property type="protein sequence ID" value="CAG5112903.1"/>
    <property type="molecule type" value="Genomic_DNA"/>
</dbReference>
<evidence type="ECO:0000256" key="2">
    <source>
        <dbReference type="ARBA" id="ARBA00022737"/>
    </source>
</evidence>
<organism evidence="6 7">
    <name type="scientific">Oikopleura dioica</name>
    <name type="common">Tunicate</name>
    <dbReference type="NCBI Taxonomy" id="34765"/>
    <lineage>
        <taxon>Eukaryota</taxon>
        <taxon>Metazoa</taxon>
        <taxon>Chordata</taxon>
        <taxon>Tunicata</taxon>
        <taxon>Appendicularia</taxon>
        <taxon>Copelata</taxon>
        <taxon>Oikopleuridae</taxon>
        <taxon>Oikopleura</taxon>
    </lineage>
</organism>
<evidence type="ECO:0000259" key="5">
    <source>
        <dbReference type="PROSITE" id="PS50105"/>
    </source>
</evidence>
<dbReference type="Gene3D" id="3.30.1370.10">
    <property type="entry name" value="K Homology domain, type 1"/>
    <property type="match status" value="1"/>
</dbReference>
<dbReference type="InterPro" id="IPR013761">
    <property type="entry name" value="SAM/pointed_sf"/>
</dbReference>
<dbReference type="PROSITE" id="PS50084">
    <property type="entry name" value="KH_TYPE_1"/>
    <property type="match status" value="1"/>
</dbReference>
<evidence type="ECO:0000256" key="3">
    <source>
        <dbReference type="PROSITE-ProRule" id="PRU00117"/>
    </source>
</evidence>
<dbReference type="InterPro" id="IPR001660">
    <property type="entry name" value="SAM"/>
</dbReference>
<dbReference type="Proteomes" id="UP001158576">
    <property type="component" value="Chromosome 2"/>
</dbReference>
<feature type="region of interest" description="Disordered" evidence="4">
    <location>
        <begin position="815"/>
        <end position="847"/>
    </location>
</feature>
<feature type="compositionally biased region" description="Polar residues" evidence="4">
    <location>
        <begin position="554"/>
        <end position="568"/>
    </location>
</feature>
<feature type="compositionally biased region" description="Basic and acidic residues" evidence="4">
    <location>
        <begin position="830"/>
        <end position="847"/>
    </location>
</feature>
<dbReference type="Pfam" id="PF22985">
    <property type="entry name" value="KH_BICC1"/>
    <property type="match status" value="2"/>
</dbReference>
<evidence type="ECO:0000256" key="1">
    <source>
        <dbReference type="ARBA" id="ARBA00007662"/>
    </source>
</evidence>
<dbReference type="PROSITE" id="PS50105">
    <property type="entry name" value="SAM_DOMAIN"/>
    <property type="match status" value="1"/>
</dbReference>
<dbReference type="PANTHER" id="PTHR10627:SF69">
    <property type="entry name" value="PROTEIN BICAUDAL C"/>
    <property type="match status" value="1"/>
</dbReference>
<evidence type="ECO:0000313" key="7">
    <source>
        <dbReference type="Proteomes" id="UP001158576"/>
    </source>
</evidence>
<dbReference type="Pfam" id="PF00013">
    <property type="entry name" value="KH_1"/>
    <property type="match status" value="1"/>
</dbReference>
<dbReference type="InterPro" id="IPR004087">
    <property type="entry name" value="KH_dom"/>
</dbReference>
<sequence>MAEVLPQVKDLPCLPTQAPVAPTVTTEVPVVLPTPIGPISLPDEPAKIDPIGPISLPKVEEPPQLPPNWVEERFRVDRRKLEEMILVGNGYQNGETFFQGVMDKTSTTVTWPSKLKIGAKSKKDPHVKVVGHVDNVKKAKELILDKLDARSSRVTLKMDVPHTEHSHVIGKGGCTIKKVMEETGCHIHFPDSNRSGTSEKSNQVSIAGEPAGVESARRKIRALLPIVLSFELPKSGVARPNPDVNSAPIQRLIQTYSISVQARARPRGQSTVISVRGTQQNVTGLKDGITGLMQHLTGQIGATLPVTCNLEVAPQHHQVLSKMVRHIQQQTAAQITMVQPQQQMMSPDGQTQPHIPNIGARRPPSPVVITGCVDSVIIARHQLTECLPLVLMCDMKDNVDSESVRPQETMERNDVFISIRPKPKQATKSVIIKSVEGNVIRMFDARKELLRLKTSGLENIILSPLTTLSAPTVSQAQLPAAYHIDTNPCFKTNDSEVFTNCSGSSVGYHSSEEADQFSAQKNSSLISPIQRPSPRSSPGSSTSGHFSDSMLGSDVNNRKMSSSPSNSIEALEQRLSTLTGTGLSNKIWESKTPAVSSQFNRHQPTLHHSFSSAEYARARELAYQAMSRPVLAPDLQIPTSTWAGQGFSRSMGPDLSRALSSRNMSQAQFTPTIEENPIFNTWGPRVDTLSASLQANCLSTMKKERYSPNAQPFQPRSNSMVDMSTQVELHEVFDYLGLSKYTNVFLQQEVDLQTFLSLTDSDLKELGITTFGPRRKMLLAIQEMNKNRAQVVQGILANRQSRSSLNLLSATSRCPESCFQSSTPPKPQKKTKETRRPENLYRNQRKE</sequence>
<keyword evidence="7" id="KW-1185">Reference proteome</keyword>
<dbReference type="Pfam" id="PF00536">
    <property type="entry name" value="SAM_1"/>
    <property type="match status" value="1"/>
</dbReference>
<dbReference type="InterPro" id="IPR047554">
    <property type="entry name" value="BICC1_KH-I_rpt2"/>
</dbReference>
<dbReference type="PANTHER" id="PTHR10627">
    <property type="entry name" value="SCP160"/>
    <property type="match status" value="1"/>
</dbReference>
<dbReference type="Pfam" id="PF24234">
    <property type="entry name" value="KH_BICC1_1st"/>
    <property type="match status" value="1"/>
</dbReference>
<feature type="domain" description="SAM" evidence="5">
    <location>
        <begin position="728"/>
        <end position="787"/>
    </location>
</feature>